<feature type="transmembrane region" description="Helical" evidence="11">
    <location>
        <begin position="561"/>
        <end position="583"/>
    </location>
</feature>
<evidence type="ECO:0000259" key="14">
    <source>
        <dbReference type="Pfam" id="PF21760"/>
    </source>
</evidence>
<evidence type="ECO:0000256" key="7">
    <source>
        <dbReference type="ARBA" id="ARBA00023010"/>
    </source>
</evidence>
<feature type="transmembrane region" description="Helical" evidence="11">
    <location>
        <begin position="467"/>
        <end position="484"/>
    </location>
</feature>
<evidence type="ECO:0000256" key="3">
    <source>
        <dbReference type="ARBA" id="ARBA00022475"/>
    </source>
</evidence>
<evidence type="ECO:0000256" key="10">
    <source>
        <dbReference type="ARBA" id="ARBA00068220"/>
    </source>
</evidence>
<dbReference type="GO" id="GO:0006605">
    <property type="term" value="P:protein targeting"/>
    <property type="evidence" value="ECO:0007669"/>
    <property type="project" value="UniProtKB-UniRule"/>
</dbReference>
<evidence type="ECO:0000256" key="5">
    <source>
        <dbReference type="ARBA" id="ARBA00022927"/>
    </source>
</evidence>
<feature type="transmembrane region" description="Helical" evidence="11">
    <location>
        <begin position="15"/>
        <end position="33"/>
    </location>
</feature>
<feature type="domain" description="Protein export membrane protein SecD/SecF C-terminal" evidence="12">
    <location>
        <begin position="447"/>
        <end position="616"/>
    </location>
</feature>
<organism evidence="16 17">
    <name type="scientific">Thiosulfatimonas sediminis</name>
    <dbReference type="NCBI Taxonomy" id="2675054"/>
    <lineage>
        <taxon>Bacteria</taxon>
        <taxon>Pseudomonadati</taxon>
        <taxon>Pseudomonadota</taxon>
        <taxon>Gammaproteobacteria</taxon>
        <taxon>Thiotrichales</taxon>
        <taxon>Piscirickettsiaceae</taxon>
        <taxon>Thiosulfatimonas</taxon>
    </lineage>
</organism>
<keyword evidence="2 11" id="KW-0813">Transport</keyword>
<accession>A0A6F8PT80</accession>
<dbReference type="Gene3D" id="3.30.70.3400">
    <property type="match status" value="2"/>
</dbReference>
<feature type="transmembrane region" description="Helical" evidence="11">
    <location>
        <begin position="491"/>
        <end position="511"/>
    </location>
</feature>
<evidence type="ECO:0000256" key="8">
    <source>
        <dbReference type="ARBA" id="ARBA00023136"/>
    </source>
</evidence>
<dbReference type="EMBL" id="AP021889">
    <property type="protein sequence ID" value="BBP45237.1"/>
    <property type="molecule type" value="Genomic_DNA"/>
</dbReference>
<dbReference type="PANTHER" id="PTHR30081:SF1">
    <property type="entry name" value="PROTEIN TRANSLOCASE SUBUNIT SECD"/>
    <property type="match status" value="1"/>
</dbReference>
<dbReference type="Gene3D" id="1.20.1640.10">
    <property type="entry name" value="Multidrug efflux transporter AcrB transmembrane domain"/>
    <property type="match status" value="1"/>
</dbReference>
<dbReference type="GO" id="GO:0015450">
    <property type="term" value="F:protein-transporting ATPase activity"/>
    <property type="evidence" value="ECO:0007669"/>
    <property type="project" value="InterPro"/>
</dbReference>
<evidence type="ECO:0000313" key="16">
    <source>
        <dbReference type="EMBL" id="BBP45237.1"/>
    </source>
</evidence>
<dbReference type="PANTHER" id="PTHR30081">
    <property type="entry name" value="PROTEIN-EXPORT MEMBRANE PROTEIN SEC"/>
    <property type="match status" value="1"/>
</dbReference>
<keyword evidence="6 11" id="KW-1133">Transmembrane helix</keyword>
<dbReference type="InterPro" id="IPR027398">
    <property type="entry name" value="SecD-TM"/>
</dbReference>
<dbReference type="HAMAP" id="MF_01463_B">
    <property type="entry name" value="SecD_B"/>
    <property type="match status" value="1"/>
</dbReference>
<feature type="transmembrane region" description="Helical" evidence="11">
    <location>
        <begin position="517"/>
        <end position="541"/>
    </location>
</feature>
<dbReference type="FunFam" id="1.20.1640.10:FF:000004">
    <property type="entry name" value="Protein translocase subunit SecD"/>
    <property type="match status" value="1"/>
</dbReference>
<dbReference type="AlphaFoldDB" id="A0A6F8PT80"/>
<evidence type="ECO:0000256" key="11">
    <source>
        <dbReference type="HAMAP-Rule" id="MF_01463"/>
    </source>
</evidence>
<evidence type="ECO:0000256" key="2">
    <source>
        <dbReference type="ARBA" id="ARBA00022448"/>
    </source>
</evidence>
<dbReference type="Gene3D" id="3.30.1360.200">
    <property type="match status" value="1"/>
</dbReference>
<dbReference type="Pfam" id="PF07549">
    <property type="entry name" value="Sec_GG"/>
    <property type="match status" value="1"/>
</dbReference>
<reference evidence="17" key="1">
    <citation type="submission" date="2019-11" db="EMBL/GenBank/DDBJ databases">
        <title>Isolation and characterization of two novel species in the genus Thiomicrorhabdus.</title>
        <authorList>
            <person name="Mochizuki J."/>
            <person name="Kojima H."/>
            <person name="Fukui M."/>
        </authorList>
    </citation>
    <scope>NUCLEOTIDE SEQUENCE [LARGE SCALE GENOMIC DNA]</scope>
    <source>
        <strain evidence="17">aks77</strain>
    </source>
</reference>
<dbReference type="SUPFAM" id="SSF82866">
    <property type="entry name" value="Multidrug efflux transporter AcrB transmembrane domain"/>
    <property type="match status" value="1"/>
</dbReference>
<dbReference type="FunFam" id="3.30.70.3400:FF:000003">
    <property type="entry name" value="Preprotein translocase subunit SecD"/>
    <property type="match status" value="1"/>
</dbReference>
<gene>
    <name evidence="11 16" type="primary">secD</name>
    <name evidence="16" type="ORF">THMIRHAS_06100</name>
</gene>
<feature type="domain" description="Protein translocase subunit SecDF P1" evidence="14">
    <location>
        <begin position="238"/>
        <end position="297"/>
    </location>
</feature>
<feature type="domain" description="SecD export protein N-terminal TM" evidence="13">
    <location>
        <begin position="11"/>
        <end position="111"/>
    </location>
</feature>
<dbReference type="Pfam" id="PF02355">
    <property type="entry name" value="SecD_SecF_C"/>
    <property type="match status" value="1"/>
</dbReference>
<keyword evidence="8 11" id="KW-0472">Membrane</keyword>
<dbReference type="Pfam" id="PF21760">
    <property type="entry name" value="SecD_1st"/>
    <property type="match status" value="1"/>
</dbReference>
<dbReference type="NCBIfam" id="TIGR01129">
    <property type="entry name" value="secD"/>
    <property type="match status" value="1"/>
</dbReference>
<evidence type="ECO:0000259" key="15">
    <source>
        <dbReference type="Pfam" id="PF22599"/>
    </source>
</evidence>
<dbReference type="InterPro" id="IPR054384">
    <property type="entry name" value="SecDF_P1_head"/>
</dbReference>
<comment type="subcellular location">
    <subcellularLocation>
        <location evidence="1 11">Cell membrane</location>
        <topology evidence="1 11">Multi-pass membrane protein</topology>
    </subcellularLocation>
</comment>
<evidence type="ECO:0000256" key="9">
    <source>
        <dbReference type="ARBA" id="ARBA00060774"/>
    </source>
</evidence>
<evidence type="ECO:0000256" key="1">
    <source>
        <dbReference type="ARBA" id="ARBA00004651"/>
    </source>
</evidence>
<dbReference type="InterPro" id="IPR055344">
    <property type="entry name" value="SecD_SecF_C_bact"/>
</dbReference>
<protein>
    <recommendedName>
        <fullName evidence="10 11">Protein translocase subunit SecD</fullName>
    </recommendedName>
</protein>
<evidence type="ECO:0000259" key="13">
    <source>
        <dbReference type="Pfam" id="PF13721"/>
    </source>
</evidence>
<keyword evidence="3 11" id="KW-1003">Cell membrane</keyword>
<dbReference type="Pfam" id="PF22599">
    <property type="entry name" value="SecDF_P1_head"/>
    <property type="match status" value="1"/>
</dbReference>
<dbReference type="Pfam" id="PF13721">
    <property type="entry name" value="SecD-TM1"/>
    <property type="match status" value="1"/>
</dbReference>
<dbReference type="InterPro" id="IPR005791">
    <property type="entry name" value="SecD"/>
</dbReference>
<dbReference type="KEGG" id="tse:THMIRHAS_06100"/>
<dbReference type="GO" id="GO:0005886">
    <property type="term" value="C:plasma membrane"/>
    <property type="evidence" value="ECO:0007669"/>
    <property type="project" value="UniProtKB-SubCell"/>
</dbReference>
<dbReference type="InterPro" id="IPR022646">
    <property type="entry name" value="SecD/SecF_CS"/>
</dbReference>
<dbReference type="GO" id="GO:0043952">
    <property type="term" value="P:protein transport by the Sec complex"/>
    <property type="evidence" value="ECO:0007669"/>
    <property type="project" value="UniProtKB-UniRule"/>
</dbReference>
<dbReference type="NCBIfam" id="TIGR00916">
    <property type="entry name" value="2A0604s01"/>
    <property type="match status" value="1"/>
</dbReference>
<keyword evidence="17" id="KW-1185">Reference proteome</keyword>
<dbReference type="InterPro" id="IPR048634">
    <property type="entry name" value="SecD_SecF_C"/>
</dbReference>
<dbReference type="Proteomes" id="UP000501726">
    <property type="component" value="Chromosome"/>
</dbReference>
<proteinExistence type="inferred from homology"/>
<comment type="subunit">
    <text evidence="11">Forms a complex with SecF. Part of the essential Sec protein translocation apparatus which comprises SecA, SecYEG and auxiliary proteins SecDF-YajC and YidC.</text>
</comment>
<dbReference type="InterPro" id="IPR022813">
    <property type="entry name" value="SecD/SecF_arch_bac"/>
</dbReference>
<dbReference type="InterPro" id="IPR048631">
    <property type="entry name" value="SecD_1st"/>
</dbReference>
<feature type="transmembrane region" description="Helical" evidence="11">
    <location>
        <begin position="589"/>
        <end position="617"/>
    </location>
</feature>
<name>A0A6F8PT80_9GAMM</name>
<comment type="function">
    <text evidence="11">Part of the Sec protein translocase complex. Interacts with the SecYEG preprotein conducting channel. SecDF uses the proton motive force (PMF) to complete protein translocation after the ATP-dependent function of SecA.</text>
</comment>
<comment type="similarity">
    <text evidence="9 11">Belongs to the SecD/SecF family. SecD subfamily.</text>
</comment>
<keyword evidence="7 11" id="KW-0811">Translocation</keyword>
<evidence type="ECO:0000313" key="17">
    <source>
        <dbReference type="Proteomes" id="UP000501726"/>
    </source>
</evidence>
<dbReference type="FunFam" id="3.30.1360.200:FF:000001">
    <property type="entry name" value="Protein translocase subunit SecD"/>
    <property type="match status" value="1"/>
</dbReference>
<dbReference type="GO" id="GO:0065002">
    <property type="term" value="P:intracellular protein transmembrane transport"/>
    <property type="evidence" value="ECO:0007669"/>
    <property type="project" value="UniProtKB-UniRule"/>
</dbReference>
<keyword evidence="5 11" id="KW-0653">Protein transport</keyword>
<evidence type="ECO:0000256" key="6">
    <source>
        <dbReference type="ARBA" id="ARBA00022989"/>
    </source>
</evidence>
<feature type="domain" description="SecDF P1 head subdomain" evidence="15">
    <location>
        <begin position="320"/>
        <end position="445"/>
    </location>
</feature>
<dbReference type="RefSeq" id="WP_173270762.1">
    <property type="nucleotide sequence ID" value="NZ_AP021889.1"/>
</dbReference>
<keyword evidence="4 11" id="KW-0812">Transmembrane</keyword>
<evidence type="ECO:0000256" key="4">
    <source>
        <dbReference type="ARBA" id="ARBA00022692"/>
    </source>
</evidence>
<sequence length="627" mass="69071">MFQTQQKIISNQYPAWKYLLLIVITVLGITYAMPNIFGDDPAVQISPAKSVEFTQQTQQQVANILEQSNLAVKSSVFENGKFLIRFQNAEDQLKAKSLLKEELGRSAVVALNLAPATPSWLSGLGGQPMYLGLDLRGGVHFLMDVDMEAAVEKAYQRNVDELKGLLREQKVRYLPFEAQKNQIEIAFASDEYFQNGLSVIQAEFAQRFIITPDQSTAKPRVVLTFSDATIAETQKYALQQNITTLRNRINELGVAEPVIQQQGERRIVVQLPGVQDTARAKEILGATATLEFRMVDEQGDAERAQKTGFAPNNAELQHFRDGRPILLQRQLIVSGENVINAQSSIDPQQGSPMVSVTLDGAGGRKMLATTKKNIGNRMAVLFIENRIDTIEVNGEKIKKRVTSKDVINAAVIRGQFAERFQITGLDSPQEAQDLALLLRAGALAAPMEIVEERTVGPSMGQDNINQGFLSVIIGFLLVLILMVWRYKFFGMIANFALMLNLVIIIAVLSLLQATLTLPGIAGIVLTVGMAVDANVLIFERIREELKNGSIQNAIYSGYEKAFVTIADANITTLLAALVLFSFGTGPIKGFAITLSIGILTSMFTAILGTRAIINWYYGNKRVEKLSI</sequence>
<evidence type="ECO:0000259" key="12">
    <source>
        <dbReference type="Pfam" id="PF02355"/>
    </source>
</evidence>